<name>A0A5N5QI32_9AGAM</name>
<sequence length="261" mass="28708">MNLLHPLRRAFLAYPATPTVLSIFSLNPPPSFFDLITFFAHCAAPGPGNPTSDSLAQVEVLRYSHSGPGLGVHVVLCSWHLKRHILGLNYIITYPPRLSTIPPRITPLTSLSPGIHSFNHIILLTNLSFTLAISHPYGSKAPLSSHTAPNFSIHPTSTENCDPHEIDRELTFFYERFKAQVMHSPIPLPSQSHDAQAQAVPAPGGLVPIPIWMASADECRDKLAHLQVCAVRVVKDEDDDYWARAFKGSSGLAKVLFARNN</sequence>
<proteinExistence type="predicted"/>
<accession>A0A5N5QI32</accession>
<dbReference type="AlphaFoldDB" id="A0A5N5QI32"/>
<organism evidence="1 2">
    <name type="scientific">Ceratobasidium theobromae</name>
    <dbReference type="NCBI Taxonomy" id="1582974"/>
    <lineage>
        <taxon>Eukaryota</taxon>
        <taxon>Fungi</taxon>
        <taxon>Dikarya</taxon>
        <taxon>Basidiomycota</taxon>
        <taxon>Agaricomycotina</taxon>
        <taxon>Agaricomycetes</taxon>
        <taxon>Cantharellales</taxon>
        <taxon>Ceratobasidiaceae</taxon>
        <taxon>Ceratobasidium</taxon>
    </lineage>
</organism>
<dbReference type="Proteomes" id="UP000383932">
    <property type="component" value="Unassembled WGS sequence"/>
</dbReference>
<evidence type="ECO:0000313" key="1">
    <source>
        <dbReference type="EMBL" id="KAB5591402.1"/>
    </source>
</evidence>
<reference evidence="1 2" key="1">
    <citation type="journal article" date="2019" name="Fungal Biol. Biotechnol.">
        <title>Draft genome sequence of fastidious pathogen Ceratobasidium theobromae, which causes vascular-streak dieback in Theobroma cacao.</title>
        <authorList>
            <person name="Ali S.S."/>
            <person name="Asman A."/>
            <person name="Shao J."/>
            <person name="Firmansyah A.P."/>
            <person name="Susilo A.W."/>
            <person name="Rosmana A."/>
            <person name="McMahon P."/>
            <person name="Junaid M."/>
            <person name="Guest D."/>
            <person name="Kheng T.Y."/>
            <person name="Meinhardt L.W."/>
            <person name="Bailey B.A."/>
        </authorList>
    </citation>
    <scope>NUCLEOTIDE SEQUENCE [LARGE SCALE GENOMIC DNA]</scope>
    <source>
        <strain evidence="1 2">CT2</strain>
    </source>
</reference>
<keyword evidence="2" id="KW-1185">Reference proteome</keyword>
<protein>
    <submittedName>
        <fullName evidence="1">Uncharacterized protein</fullName>
    </submittedName>
</protein>
<evidence type="ECO:0000313" key="2">
    <source>
        <dbReference type="Proteomes" id="UP000383932"/>
    </source>
</evidence>
<comment type="caution">
    <text evidence="1">The sequence shown here is derived from an EMBL/GenBank/DDBJ whole genome shotgun (WGS) entry which is preliminary data.</text>
</comment>
<dbReference type="EMBL" id="SSOP01000107">
    <property type="protein sequence ID" value="KAB5591402.1"/>
    <property type="molecule type" value="Genomic_DNA"/>
</dbReference>
<gene>
    <name evidence="1" type="ORF">CTheo_5156</name>
</gene>